<dbReference type="EMBL" id="CAQQ02012002">
    <property type="status" value="NOT_ANNOTATED_CDS"/>
    <property type="molecule type" value="Genomic_DNA"/>
</dbReference>
<proteinExistence type="predicted"/>
<dbReference type="STRING" id="36166.T1GFI8"/>
<evidence type="ECO:0000313" key="1">
    <source>
        <dbReference type="EnsemblMetazoa" id="MESCA002130-PA"/>
    </source>
</evidence>
<dbReference type="AlphaFoldDB" id="T1GFI8"/>
<reference evidence="1" key="2">
    <citation type="submission" date="2015-06" db="UniProtKB">
        <authorList>
            <consortium name="EnsemblMetazoa"/>
        </authorList>
    </citation>
    <scope>IDENTIFICATION</scope>
</reference>
<keyword evidence="2" id="KW-1185">Reference proteome</keyword>
<dbReference type="HOGENOM" id="CLU_2032403_0_0_1"/>
<dbReference type="Proteomes" id="UP000015102">
    <property type="component" value="Unassembled WGS sequence"/>
</dbReference>
<evidence type="ECO:0000313" key="2">
    <source>
        <dbReference type="Proteomes" id="UP000015102"/>
    </source>
</evidence>
<dbReference type="EnsemblMetazoa" id="MESCA002130-RA">
    <property type="protein sequence ID" value="MESCA002130-PA"/>
    <property type="gene ID" value="MESCA002130"/>
</dbReference>
<dbReference type="InterPro" id="IPR001611">
    <property type="entry name" value="Leu-rich_rpt"/>
</dbReference>
<name>T1GFI8_MEGSC</name>
<protein>
    <submittedName>
        <fullName evidence="1">Uncharacterized protein</fullName>
    </submittedName>
</protein>
<accession>T1GFI8</accession>
<dbReference type="InterPro" id="IPR032675">
    <property type="entry name" value="LRR_dom_sf"/>
</dbReference>
<dbReference type="SUPFAM" id="SSF52058">
    <property type="entry name" value="L domain-like"/>
    <property type="match status" value="1"/>
</dbReference>
<reference evidence="2" key="1">
    <citation type="submission" date="2013-02" db="EMBL/GenBank/DDBJ databases">
        <authorList>
            <person name="Hughes D."/>
        </authorList>
    </citation>
    <scope>NUCLEOTIDE SEQUENCE</scope>
    <source>
        <strain>Durham</strain>
        <strain evidence="2">NC isolate 2 -- Noor lab</strain>
    </source>
</reference>
<sequence>NNKQHLNFILGRHRRAELENVEILLICGYPRRKMNPSTLLTGFSRINLLQIEYGNLTEFQGNFPQMNNLETVNITWTNLSELKPSIFSKVVNLKYLDLRYNSLNLFERPLELSKTFQKMHLL</sequence>
<dbReference type="Gene3D" id="3.80.10.10">
    <property type="entry name" value="Ribonuclease Inhibitor"/>
    <property type="match status" value="1"/>
</dbReference>
<organism evidence="1 2">
    <name type="scientific">Megaselia scalaris</name>
    <name type="common">Humpbacked fly</name>
    <name type="synonym">Phora scalaris</name>
    <dbReference type="NCBI Taxonomy" id="36166"/>
    <lineage>
        <taxon>Eukaryota</taxon>
        <taxon>Metazoa</taxon>
        <taxon>Ecdysozoa</taxon>
        <taxon>Arthropoda</taxon>
        <taxon>Hexapoda</taxon>
        <taxon>Insecta</taxon>
        <taxon>Pterygota</taxon>
        <taxon>Neoptera</taxon>
        <taxon>Endopterygota</taxon>
        <taxon>Diptera</taxon>
        <taxon>Brachycera</taxon>
        <taxon>Muscomorpha</taxon>
        <taxon>Platypezoidea</taxon>
        <taxon>Phoridae</taxon>
        <taxon>Megaseliini</taxon>
        <taxon>Megaselia</taxon>
    </lineage>
</organism>
<dbReference type="Pfam" id="PF13855">
    <property type="entry name" value="LRR_8"/>
    <property type="match status" value="1"/>
</dbReference>